<evidence type="ECO:0000256" key="7">
    <source>
        <dbReference type="SAM" id="SignalP"/>
    </source>
</evidence>
<dbReference type="Pfam" id="PF00026">
    <property type="entry name" value="Asp"/>
    <property type="match status" value="1"/>
</dbReference>
<keyword evidence="3 6" id="KW-0064">Aspartyl protease</keyword>
<keyword evidence="7" id="KW-0732">Signal</keyword>
<evidence type="ECO:0000313" key="10">
    <source>
        <dbReference type="Proteomes" id="UP001301958"/>
    </source>
</evidence>
<reference evidence="9" key="1">
    <citation type="journal article" date="2023" name="Mol. Phylogenet. Evol.">
        <title>Genome-scale phylogeny and comparative genomics of the fungal order Sordariales.</title>
        <authorList>
            <person name="Hensen N."/>
            <person name="Bonometti L."/>
            <person name="Westerberg I."/>
            <person name="Brannstrom I.O."/>
            <person name="Guillou S."/>
            <person name="Cros-Aarteil S."/>
            <person name="Calhoun S."/>
            <person name="Haridas S."/>
            <person name="Kuo A."/>
            <person name="Mondo S."/>
            <person name="Pangilinan J."/>
            <person name="Riley R."/>
            <person name="LaButti K."/>
            <person name="Andreopoulos B."/>
            <person name="Lipzen A."/>
            <person name="Chen C."/>
            <person name="Yan M."/>
            <person name="Daum C."/>
            <person name="Ng V."/>
            <person name="Clum A."/>
            <person name="Steindorff A."/>
            <person name="Ohm R.A."/>
            <person name="Martin F."/>
            <person name="Silar P."/>
            <person name="Natvig D.O."/>
            <person name="Lalanne C."/>
            <person name="Gautier V."/>
            <person name="Ament-Velasquez S.L."/>
            <person name="Kruys A."/>
            <person name="Hutchinson M.I."/>
            <person name="Powell A.J."/>
            <person name="Barry K."/>
            <person name="Miller A.N."/>
            <person name="Grigoriev I.V."/>
            <person name="Debuchy R."/>
            <person name="Gladieux P."/>
            <person name="Hiltunen Thoren M."/>
            <person name="Johannesson H."/>
        </authorList>
    </citation>
    <scope>NUCLEOTIDE SEQUENCE</scope>
    <source>
        <strain evidence="9">CBS 990.96</strain>
    </source>
</reference>
<dbReference type="PANTHER" id="PTHR47966:SF2">
    <property type="entry name" value="ASPERGILLOPEPSIN-1-RELATED"/>
    <property type="match status" value="1"/>
</dbReference>
<dbReference type="GO" id="GO:0006508">
    <property type="term" value="P:proteolysis"/>
    <property type="evidence" value="ECO:0007669"/>
    <property type="project" value="UniProtKB-KW"/>
</dbReference>
<feature type="chain" id="PRO_5042949179" evidence="7">
    <location>
        <begin position="23"/>
        <end position="453"/>
    </location>
</feature>
<protein>
    <submittedName>
        <fullName evidence="9">Aspartic peptidase domain-containing protein</fullName>
    </submittedName>
</protein>
<keyword evidence="2 6" id="KW-0645">Protease</keyword>
<evidence type="ECO:0000256" key="4">
    <source>
        <dbReference type="ARBA" id="ARBA00022801"/>
    </source>
</evidence>
<accession>A0AAN7GSV4</accession>
<reference evidence="9" key="2">
    <citation type="submission" date="2023-05" db="EMBL/GenBank/DDBJ databases">
        <authorList>
            <consortium name="Lawrence Berkeley National Laboratory"/>
            <person name="Steindorff A."/>
            <person name="Hensen N."/>
            <person name="Bonometti L."/>
            <person name="Westerberg I."/>
            <person name="Brannstrom I.O."/>
            <person name="Guillou S."/>
            <person name="Cros-Aarteil S."/>
            <person name="Calhoun S."/>
            <person name="Haridas S."/>
            <person name="Kuo A."/>
            <person name="Mondo S."/>
            <person name="Pangilinan J."/>
            <person name="Riley R."/>
            <person name="Labutti K."/>
            <person name="Andreopoulos B."/>
            <person name="Lipzen A."/>
            <person name="Chen C."/>
            <person name="Yanf M."/>
            <person name="Daum C."/>
            <person name="Ng V."/>
            <person name="Clum A."/>
            <person name="Ohm R."/>
            <person name="Martin F."/>
            <person name="Silar P."/>
            <person name="Natvig D."/>
            <person name="Lalanne C."/>
            <person name="Gautier V."/>
            <person name="Ament-Velasquez S.L."/>
            <person name="Kruys A."/>
            <person name="Hutchinson M.I."/>
            <person name="Powell A.J."/>
            <person name="Barry K."/>
            <person name="Miller A.N."/>
            <person name="Grigoriev I.V."/>
            <person name="Debuchy R."/>
            <person name="Gladieux P."/>
            <person name="Thoren M.H."/>
            <person name="Johannesson H."/>
        </authorList>
    </citation>
    <scope>NUCLEOTIDE SEQUENCE</scope>
    <source>
        <strain evidence="9">CBS 990.96</strain>
    </source>
</reference>
<gene>
    <name evidence="9" type="ORF">QBC38DRAFT_367249</name>
</gene>
<dbReference type="SUPFAM" id="SSF50630">
    <property type="entry name" value="Acid proteases"/>
    <property type="match status" value="1"/>
</dbReference>
<dbReference type="Gene3D" id="2.40.70.10">
    <property type="entry name" value="Acid Proteases"/>
    <property type="match status" value="2"/>
</dbReference>
<dbReference type="EMBL" id="MU865353">
    <property type="protein sequence ID" value="KAK4226156.1"/>
    <property type="molecule type" value="Genomic_DNA"/>
</dbReference>
<feature type="domain" description="Peptidase A1" evidence="8">
    <location>
        <begin position="131"/>
        <end position="448"/>
    </location>
</feature>
<keyword evidence="10" id="KW-1185">Reference proteome</keyword>
<dbReference type="CDD" id="cd06097">
    <property type="entry name" value="Aspergillopepsin_like"/>
    <property type="match status" value="1"/>
</dbReference>
<dbReference type="PROSITE" id="PS51767">
    <property type="entry name" value="PEPTIDASE_A1"/>
    <property type="match status" value="1"/>
</dbReference>
<dbReference type="InterPro" id="IPR001461">
    <property type="entry name" value="Aspartic_peptidase_A1"/>
</dbReference>
<evidence type="ECO:0000313" key="9">
    <source>
        <dbReference type="EMBL" id="KAK4226156.1"/>
    </source>
</evidence>
<dbReference type="GO" id="GO:0004190">
    <property type="term" value="F:aspartic-type endopeptidase activity"/>
    <property type="evidence" value="ECO:0007669"/>
    <property type="project" value="UniProtKB-KW"/>
</dbReference>
<evidence type="ECO:0000256" key="1">
    <source>
        <dbReference type="ARBA" id="ARBA00007447"/>
    </source>
</evidence>
<evidence type="ECO:0000256" key="5">
    <source>
        <dbReference type="PIRSR" id="PIRSR601461-1"/>
    </source>
</evidence>
<dbReference type="Proteomes" id="UP001301958">
    <property type="component" value="Unassembled WGS sequence"/>
</dbReference>
<dbReference type="AlphaFoldDB" id="A0AAN7GSV4"/>
<name>A0AAN7GSV4_9PEZI</name>
<evidence type="ECO:0000256" key="2">
    <source>
        <dbReference type="ARBA" id="ARBA00022670"/>
    </source>
</evidence>
<organism evidence="9 10">
    <name type="scientific">Podospora fimiseda</name>
    <dbReference type="NCBI Taxonomy" id="252190"/>
    <lineage>
        <taxon>Eukaryota</taxon>
        <taxon>Fungi</taxon>
        <taxon>Dikarya</taxon>
        <taxon>Ascomycota</taxon>
        <taxon>Pezizomycotina</taxon>
        <taxon>Sordariomycetes</taxon>
        <taxon>Sordariomycetidae</taxon>
        <taxon>Sordariales</taxon>
        <taxon>Podosporaceae</taxon>
        <taxon>Podospora</taxon>
    </lineage>
</organism>
<evidence type="ECO:0000256" key="6">
    <source>
        <dbReference type="RuleBase" id="RU000454"/>
    </source>
</evidence>
<dbReference type="FunFam" id="2.40.70.10:FF:000026">
    <property type="entry name" value="Endothiapepsin"/>
    <property type="match status" value="1"/>
</dbReference>
<dbReference type="InterPro" id="IPR001969">
    <property type="entry name" value="Aspartic_peptidase_AS"/>
</dbReference>
<feature type="active site" evidence="5">
    <location>
        <position position="333"/>
    </location>
</feature>
<dbReference type="PANTHER" id="PTHR47966">
    <property type="entry name" value="BETA-SITE APP-CLEAVING ENZYME, ISOFORM A-RELATED"/>
    <property type="match status" value="1"/>
</dbReference>
<comment type="caution">
    <text evidence="9">The sequence shown here is derived from an EMBL/GenBank/DDBJ whole genome shotgun (WGS) entry which is preliminary data.</text>
</comment>
<sequence>MKFSCIATFAAFLFSSFDLTAAAPSTSPRIQGRSFRLAQVPNVHFRQRGKGHRALAHAYEKYGIKIPNNLRTVLRSIVTDLDTASAPKTVDYDSNGASNNRKGTTFYENRTSQSQGNVEVPAHPTGEDIEYLAPVDIGTPPQTLMLNFDTGSSDLWVFSSETPAEQVSGQKLYNINASSTARKLENHTWDIGYGDGSHAGGNVYLDKVTIGGITVRQQVVESARRVANTFTRDTASSGLVGLGFDSINTVQPNKQKTFISNAFQSLAAPLFTVNLKKAQAGNYNFGFIDDTEFIGSPTYIDVDPTNGYWQFQVNGFYTDANGNISFPHSAIADTGTTLMLLPASIARTYWSQVSGAYNTAASGNAWVYPCDAFLPDIILYMGAYTAVMPGDLLRFAPADIADPSEGEMCFGGLQPFDAGGGPDAIYGDVFFKAHWTMFHVGEKKLGFAPRSGL</sequence>
<dbReference type="PRINTS" id="PR00792">
    <property type="entry name" value="PEPSIN"/>
</dbReference>
<feature type="active site" evidence="5">
    <location>
        <position position="149"/>
    </location>
</feature>
<proteinExistence type="inferred from homology"/>
<feature type="signal peptide" evidence="7">
    <location>
        <begin position="1"/>
        <end position="22"/>
    </location>
</feature>
<keyword evidence="4 6" id="KW-0378">Hydrolase</keyword>
<comment type="similarity">
    <text evidence="1 6">Belongs to the peptidase A1 family.</text>
</comment>
<dbReference type="InterPro" id="IPR021109">
    <property type="entry name" value="Peptidase_aspartic_dom_sf"/>
</dbReference>
<evidence type="ECO:0000256" key="3">
    <source>
        <dbReference type="ARBA" id="ARBA00022750"/>
    </source>
</evidence>
<dbReference type="InterPro" id="IPR033121">
    <property type="entry name" value="PEPTIDASE_A1"/>
</dbReference>
<dbReference type="PROSITE" id="PS00141">
    <property type="entry name" value="ASP_PROTEASE"/>
    <property type="match status" value="1"/>
</dbReference>
<evidence type="ECO:0000259" key="8">
    <source>
        <dbReference type="PROSITE" id="PS51767"/>
    </source>
</evidence>
<dbReference type="InterPro" id="IPR034163">
    <property type="entry name" value="Aspergillopepsin-like_cat_dom"/>
</dbReference>